<gene>
    <name evidence="2" type="ORF">NMOB1V02_LOCUS12138</name>
</gene>
<keyword evidence="3" id="KW-1185">Reference proteome</keyword>
<evidence type="ECO:0000256" key="1">
    <source>
        <dbReference type="SAM" id="Phobius"/>
    </source>
</evidence>
<feature type="transmembrane region" description="Helical" evidence="1">
    <location>
        <begin position="35"/>
        <end position="52"/>
    </location>
</feature>
<feature type="transmembrane region" description="Helical" evidence="1">
    <location>
        <begin position="72"/>
        <end position="91"/>
    </location>
</feature>
<keyword evidence="1" id="KW-0472">Membrane</keyword>
<name>A0A7R9C237_9CRUS</name>
<dbReference type="Proteomes" id="UP000678499">
    <property type="component" value="Unassembled WGS sequence"/>
</dbReference>
<dbReference type="EMBL" id="OA890650">
    <property type="protein sequence ID" value="CAD7284533.1"/>
    <property type="molecule type" value="Genomic_DNA"/>
</dbReference>
<feature type="transmembrane region" description="Helical" evidence="1">
    <location>
        <begin position="103"/>
        <end position="122"/>
    </location>
</feature>
<proteinExistence type="predicted"/>
<keyword evidence="1" id="KW-1133">Transmembrane helix</keyword>
<reference evidence="2" key="1">
    <citation type="submission" date="2020-11" db="EMBL/GenBank/DDBJ databases">
        <authorList>
            <person name="Tran Van P."/>
        </authorList>
    </citation>
    <scope>NUCLEOTIDE SEQUENCE</scope>
</reference>
<sequence length="147" mass="16263">MFTSGLLAGCGIYTLIEILSDLRHGREITLSKDGAFTPVFILLYFLSFIGSLDRLDIGSMNIRNMQKKERILSLLVMLCYSTGLGMALTTMNVPLEVIQGITTWRVVLCGEAALPIAAWLLIAQNPEYNAFTSRLTQLRDELTGSSK</sequence>
<evidence type="ECO:0000313" key="3">
    <source>
        <dbReference type="Proteomes" id="UP000678499"/>
    </source>
</evidence>
<protein>
    <submittedName>
        <fullName evidence="2">Uncharacterized protein</fullName>
    </submittedName>
</protein>
<organism evidence="2">
    <name type="scientific">Notodromas monacha</name>
    <dbReference type="NCBI Taxonomy" id="399045"/>
    <lineage>
        <taxon>Eukaryota</taxon>
        <taxon>Metazoa</taxon>
        <taxon>Ecdysozoa</taxon>
        <taxon>Arthropoda</taxon>
        <taxon>Crustacea</taxon>
        <taxon>Oligostraca</taxon>
        <taxon>Ostracoda</taxon>
        <taxon>Podocopa</taxon>
        <taxon>Podocopida</taxon>
        <taxon>Cypridocopina</taxon>
        <taxon>Cypridoidea</taxon>
        <taxon>Cyprididae</taxon>
        <taxon>Notodromas</taxon>
    </lineage>
</organism>
<dbReference type="AlphaFoldDB" id="A0A7R9C237"/>
<dbReference type="EMBL" id="CAJPEX010008613">
    <property type="protein sequence ID" value="CAG0924685.1"/>
    <property type="molecule type" value="Genomic_DNA"/>
</dbReference>
<accession>A0A7R9C237</accession>
<evidence type="ECO:0000313" key="2">
    <source>
        <dbReference type="EMBL" id="CAD7284533.1"/>
    </source>
</evidence>
<keyword evidence="1" id="KW-0812">Transmembrane</keyword>